<reference evidence="2 3" key="1">
    <citation type="submission" date="2023-03" db="EMBL/GenBank/DDBJ databases">
        <title>Bacillus Genome Sequencing.</title>
        <authorList>
            <person name="Dunlap C."/>
        </authorList>
    </citation>
    <scope>NUCLEOTIDE SEQUENCE [LARGE SCALE GENOMIC DNA]</scope>
    <source>
        <strain evidence="2 3">BD-525</strain>
    </source>
</reference>
<keyword evidence="3" id="KW-1185">Reference proteome</keyword>
<keyword evidence="1" id="KW-0732">Signal</keyword>
<gene>
    <name evidence="2" type="ORF">P4H66_14590</name>
</gene>
<organism evidence="2 3">
    <name type="scientific">Paenibacillus dokdonensis</name>
    <dbReference type="NCBI Taxonomy" id="2567944"/>
    <lineage>
        <taxon>Bacteria</taxon>
        <taxon>Bacillati</taxon>
        <taxon>Bacillota</taxon>
        <taxon>Bacilli</taxon>
        <taxon>Bacillales</taxon>
        <taxon>Paenibacillaceae</taxon>
        <taxon>Paenibacillus</taxon>
    </lineage>
</organism>
<dbReference type="Proteomes" id="UP001344632">
    <property type="component" value="Unassembled WGS sequence"/>
</dbReference>
<sequence>MRSHKKIYAASLSLLMALSIPVYAFGEGSRPEGLLTEVRTVPDLTTVPGTGSGLDLIPHEWRMTERSLMRPDGSVLLTDAVHHVIWKVKDGMKSVFAGLEIPLGYDATDRPLGAYLDGATGKSFFLQENPTRDRLAGEDHTFNFKVRSEKLDPQTPVKIKVTYTPDKEMSFEGIAYYYGYKDYSSTGNFVNRSVTLDAGGGTPFTLQELSVNPISLRTIWMKPAKYTIIVELIQSGETQKSLGTYTRSFNVISGYPAVTGTHGSDVEQLLKPPAAADPLKLRLQLSLQKLEEGGSAAPGQHFQLYYHGQLVGDGETNGDGIAKLHGQANEGPVGSEEGFRLVWLGVESGEYNMTGQWSMVNGAGEDEEQKNINSPFHYHYSITAPEFRS</sequence>
<dbReference type="EMBL" id="JARLKZ010000008">
    <property type="protein sequence ID" value="MEC0241076.1"/>
    <property type="molecule type" value="Genomic_DNA"/>
</dbReference>
<evidence type="ECO:0000313" key="2">
    <source>
        <dbReference type="EMBL" id="MEC0241076.1"/>
    </source>
</evidence>
<comment type="caution">
    <text evidence="2">The sequence shown here is derived from an EMBL/GenBank/DDBJ whole genome shotgun (WGS) entry which is preliminary data.</text>
</comment>
<protein>
    <submittedName>
        <fullName evidence="2">Uncharacterized protein</fullName>
    </submittedName>
</protein>
<feature type="signal peptide" evidence="1">
    <location>
        <begin position="1"/>
        <end position="24"/>
    </location>
</feature>
<proteinExistence type="predicted"/>
<dbReference type="RefSeq" id="WP_326088800.1">
    <property type="nucleotide sequence ID" value="NZ_JARLKZ010000008.1"/>
</dbReference>
<name>A0ABU6GS05_9BACL</name>
<accession>A0ABU6GS05</accession>
<feature type="chain" id="PRO_5046866460" evidence="1">
    <location>
        <begin position="25"/>
        <end position="389"/>
    </location>
</feature>
<evidence type="ECO:0000256" key="1">
    <source>
        <dbReference type="SAM" id="SignalP"/>
    </source>
</evidence>
<evidence type="ECO:0000313" key="3">
    <source>
        <dbReference type="Proteomes" id="UP001344632"/>
    </source>
</evidence>